<gene>
    <name evidence="2" type="ORF">A7978_05650</name>
</gene>
<evidence type="ECO:0008006" key="4">
    <source>
        <dbReference type="Google" id="ProtNLM"/>
    </source>
</evidence>
<keyword evidence="2" id="KW-0614">Plasmid</keyword>
<dbReference type="EMBL" id="CP015634">
    <property type="protein sequence ID" value="ANF34584.1"/>
    <property type="molecule type" value="Genomic_DNA"/>
</dbReference>
<accession>A0A172XD33</accession>
<name>A0A172XD33_BORTU</name>
<proteinExistence type="predicted"/>
<reference evidence="2 3" key="1">
    <citation type="submission" date="2016-05" db="EMBL/GenBank/DDBJ databases">
        <title>Chromosome and linear plasmid sequence of a 2015 human isolate of tick-borne relapsing fever spirochete, Borrelia turicatae.</title>
        <authorList>
            <person name="Kingry L.C."/>
            <person name="Dhwani B."/>
            <person name="Replogle A."/>
            <person name="Sexton C."/>
            <person name="Rowe L."/>
            <person name="Stermole B.M."/>
            <person name="Christensen A.M."/>
            <person name="Schriefer M.E."/>
        </authorList>
    </citation>
    <scope>NUCLEOTIDE SEQUENCE [LARGE SCALE GENOMIC DNA]</scope>
    <source>
        <strain evidence="2 3">BTE5EL</strain>
        <plasmid evidence="2 3">lp40</plasmid>
    </source>
</reference>
<dbReference type="Proteomes" id="UP000264231">
    <property type="component" value="Plasmid lp40"/>
</dbReference>
<feature type="region of interest" description="Disordered" evidence="1">
    <location>
        <begin position="134"/>
        <end position="163"/>
    </location>
</feature>
<organism evidence="2 3">
    <name type="scientific">Borrelia turicatae</name>
    <dbReference type="NCBI Taxonomy" id="142"/>
    <lineage>
        <taxon>Bacteria</taxon>
        <taxon>Pseudomonadati</taxon>
        <taxon>Spirochaetota</taxon>
        <taxon>Spirochaetia</taxon>
        <taxon>Spirochaetales</taxon>
        <taxon>Borreliaceae</taxon>
        <taxon>Borrelia</taxon>
    </lineage>
</organism>
<feature type="compositionally biased region" description="Basic residues" evidence="1">
    <location>
        <begin position="153"/>
        <end position="163"/>
    </location>
</feature>
<evidence type="ECO:0000313" key="3">
    <source>
        <dbReference type="Proteomes" id="UP000264231"/>
    </source>
</evidence>
<geneLocation type="plasmid" evidence="2 3">
    <name>lp40</name>
</geneLocation>
<protein>
    <recommendedName>
        <fullName evidence="4">BBG30-like protein</fullName>
    </recommendedName>
</protein>
<evidence type="ECO:0000313" key="2">
    <source>
        <dbReference type="EMBL" id="ANF34584.1"/>
    </source>
</evidence>
<dbReference type="RefSeq" id="WP_119024499.1">
    <property type="nucleotide sequence ID" value="NZ_CP015634.1"/>
</dbReference>
<evidence type="ECO:0000256" key="1">
    <source>
        <dbReference type="SAM" id="MobiDB-lite"/>
    </source>
</evidence>
<dbReference type="AlphaFoldDB" id="A0A172XD33"/>
<sequence>MKFSLKYLVRRLYIKRHRFWEIYMSDEVQSRKGDLRIINFPILNPEDIDWEYVYGYVKDWIGSKYRENLDITINKIGKDDYYCETKRGSLMNNILDMFYEDYKEILLNKLEQKKDVVNVTEEVVNGLKEVAKDGSALEEEEGSEGKESGKQVKVNKKAKSISP</sequence>